<dbReference type="PANTHER" id="PTHR32027">
    <property type="entry name" value="CYTOSINE DEAMINASE"/>
    <property type="match status" value="1"/>
</dbReference>
<gene>
    <name evidence="4" type="ORF">F2P47_15895</name>
</gene>
<dbReference type="InterPro" id="IPR052349">
    <property type="entry name" value="Metallo-hydrolase_Enzymes"/>
</dbReference>
<dbReference type="AlphaFoldDB" id="A0A6N6VIN7"/>
<name>A0A6N6VIN7_9HYPH</name>
<evidence type="ECO:0000256" key="1">
    <source>
        <dbReference type="ARBA" id="ARBA00022723"/>
    </source>
</evidence>
<dbReference type="SUPFAM" id="SSF51338">
    <property type="entry name" value="Composite domain of metallo-dependent hydrolases"/>
    <property type="match status" value="1"/>
</dbReference>
<dbReference type="EC" id="3.5.4.1" evidence="4"/>
<comment type="caution">
    <text evidence="4">The sequence shown here is derived from an EMBL/GenBank/DDBJ whole genome shotgun (WGS) entry which is preliminary data.</text>
</comment>
<dbReference type="InterPro" id="IPR011059">
    <property type="entry name" value="Metal-dep_hydrolase_composite"/>
</dbReference>
<dbReference type="GO" id="GO:0046872">
    <property type="term" value="F:metal ion binding"/>
    <property type="evidence" value="ECO:0007669"/>
    <property type="project" value="UniProtKB-KW"/>
</dbReference>
<evidence type="ECO:0000313" key="4">
    <source>
        <dbReference type="EMBL" id="KAB7738741.1"/>
    </source>
</evidence>
<dbReference type="SUPFAM" id="SSF51556">
    <property type="entry name" value="Metallo-dependent hydrolases"/>
    <property type="match status" value="1"/>
</dbReference>
<dbReference type="Gene3D" id="3.20.20.140">
    <property type="entry name" value="Metal-dependent hydrolases"/>
    <property type="match status" value="1"/>
</dbReference>
<dbReference type="GO" id="GO:0035888">
    <property type="term" value="F:isoguanine deaminase activity"/>
    <property type="evidence" value="ECO:0007669"/>
    <property type="project" value="TreeGrafter"/>
</dbReference>
<dbReference type="FunFam" id="3.20.20.140:FF:000019">
    <property type="entry name" value="Cytosine deaminase"/>
    <property type="match status" value="1"/>
</dbReference>
<dbReference type="NCBIfam" id="NF005759">
    <property type="entry name" value="PRK07583.1"/>
    <property type="match status" value="1"/>
</dbReference>
<dbReference type="EMBL" id="WESC01000017">
    <property type="protein sequence ID" value="KAB7738741.1"/>
    <property type="molecule type" value="Genomic_DNA"/>
</dbReference>
<dbReference type="InterPro" id="IPR032466">
    <property type="entry name" value="Metal_Hydrolase"/>
</dbReference>
<dbReference type="GO" id="GO:0006209">
    <property type="term" value="P:cytosine catabolic process"/>
    <property type="evidence" value="ECO:0007669"/>
    <property type="project" value="TreeGrafter"/>
</dbReference>
<keyword evidence="5" id="KW-1185">Reference proteome</keyword>
<evidence type="ECO:0000256" key="2">
    <source>
        <dbReference type="ARBA" id="ARBA00022801"/>
    </source>
</evidence>
<dbReference type="CDD" id="cd01293">
    <property type="entry name" value="Bact_CD"/>
    <property type="match status" value="1"/>
</dbReference>
<evidence type="ECO:0000313" key="5">
    <source>
        <dbReference type="Proteomes" id="UP000468901"/>
    </source>
</evidence>
<dbReference type="Proteomes" id="UP000468901">
    <property type="component" value="Unassembled WGS sequence"/>
</dbReference>
<protein>
    <submittedName>
        <fullName evidence="4">Cytosine deaminase</fullName>
        <ecNumber evidence="4">3.5.4.1</ecNumber>
    </submittedName>
</protein>
<keyword evidence="2 4" id="KW-0378">Hydrolase</keyword>
<accession>A0A6N6VIN7</accession>
<dbReference type="PANTHER" id="PTHR32027:SF0">
    <property type="entry name" value="CYTOSINE DEAMINASE"/>
    <property type="match status" value="1"/>
</dbReference>
<dbReference type="GO" id="GO:0004131">
    <property type="term" value="F:cytosine deaminase activity"/>
    <property type="evidence" value="ECO:0007669"/>
    <property type="project" value="UniProtKB-EC"/>
</dbReference>
<evidence type="ECO:0000259" key="3">
    <source>
        <dbReference type="Pfam" id="PF07969"/>
    </source>
</evidence>
<organism evidence="4 5">
    <name type="scientific">Parvibaculum sedimenti</name>
    <dbReference type="NCBI Taxonomy" id="2608632"/>
    <lineage>
        <taxon>Bacteria</taxon>
        <taxon>Pseudomonadati</taxon>
        <taxon>Pseudomonadota</taxon>
        <taxon>Alphaproteobacteria</taxon>
        <taxon>Hyphomicrobiales</taxon>
        <taxon>Parvibaculaceae</taxon>
        <taxon>Parvibaculum</taxon>
    </lineage>
</organism>
<feature type="domain" description="Amidohydrolase 3" evidence="3">
    <location>
        <begin position="203"/>
        <end position="410"/>
    </location>
</feature>
<dbReference type="InterPro" id="IPR013108">
    <property type="entry name" value="Amidohydro_3"/>
</dbReference>
<proteinExistence type="predicted"/>
<sequence>MFPSIPQGSYRLVNGRVPACALEGGDTDELVKTGIAVMDGKIAAIGITDAYGALPVVDLDDGMIWPTCVELHTHLDKGQTLGRTRNATGTHDDALAAVTADRALWSPDDVAARMEFSLRCAYAYGTSAIRTHVDSFPPQGEISWPVFSELKRKWAGRIELQGSCLVHLPFYDAPEAEGLADLVAEHGGILGVAAKSMPGMAKTFDRFFDLAVERNLDIDVHADETADPLSNNLEDLADATMRHGWEGRVVAGHCCSLAQRTDEEAARTIAKVRDAGITIVALPMCNMYLQGRSEGRTPRWRGVTLMQELAAAGVPVAMASDNTRDPFYAYGDLDPVEVFTQAVRIAHLDLPADPWLAGITSTPANAMGLKGAGKIAVGLPADLILFRVRDWTELLARPRAARLVIRNGAVLDAQVPDYRELDALFA</sequence>
<dbReference type="Pfam" id="PF07969">
    <property type="entry name" value="Amidohydro_3"/>
    <property type="match status" value="1"/>
</dbReference>
<reference evidence="4 5" key="1">
    <citation type="submission" date="2019-09" db="EMBL/GenBank/DDBJ databases">
        <title>Parvibaculum sedimenti sp. nov., isolated from sediment.</title>
        <authorList>
            <person name="Wang Y."/>
        </authorList>
    </citation>
    <scope>NUCLEOTIDE SEQUENCE [LARGE SCALE GENOMIC DNA]</scope>
    <source>
        <strain evidence="4 5">HXT-9</strain>
    </source>
</reference>
<dbReference type="RefSeq" id="WP_152217366.1">
    <property type="nucleotide sequence ID" value="NZ_WESC01000017.1"/>
</dbReference>
<keyword evidence="1" id="KW-0479">Metal-binding</keyword>
<dbReference type="Gene3D" id="2.30.40.10">
    <property type="entry name" value="Urease, subunit C, domain 1"/>
    <property type="match status" value="1"/>
</dbReference>